<accession>A0A7S3B2F1</accession>
<dbReference type="AlphaFoldDB" id="A0A7S3B2F1"/>
<feature type="region of interest" description="Disordered" evidence="1">
    <location>
        <begin position="1"/>
        <end position="27"/>
    </location>
</feature>
<name>A0A7S3B2F1_9EUKA</name>
<sequence length="202" mass="22544">MEAKRSSPQYDDLDPEDVPLVGQTVGSLGDVSEHSRINYIEEDEENNDNPCKWGPQDLKQMALQSQGKCANMGAKLGTQKCPLFIAARTRDGNRQMLKIWERKDTRGLSSSEDIAKYGTKIYLQHPCASSSIWIDEVQPNMLYDGSKLDNQIIFRGYSGVWRLIEYDGTWRKIPEDVASDVDIISALPMPRTYAALPAGSGG</sequence>
<reference evidence="2" key="1">
    <citation type="submission" date="2021-01" db="EMBL/GenBank/DDBJ databases">
        <authorList>
            <person name="Corre E."/>
            <person name="Pelletier E."/>
            <person name="Niang G."/>
            <person name="Scheremetjew M."/>
            <person name="Finn R."/>
            <person name="Kale V."/>
            <person name="Holt S."/>
            <person name="Cochrane G."/>
            <person name="Meng A."/>
            <person name="Brown T."/>
            <person name="Cohen L."/>
        </authorList>
    </citation>
    <scope>NUCLEOTIDE SEQUENCE</scope>
    <source>
        <strain evidence="2">CCMP281</strain>
    </source>
</reference>
<proteinExistence type="predicted"/>
<gene>
    <name evidence="2" type="ORF">HERI1096_LOCUS23576</name>
</gene>
<evidence type="ECO:0000256" key="1">
    <source>
        <dbReference type="SAM" id="MobiDB-lite"/>
    </source>
</evidence>
<protein>
    <submittedName>
        <fullName evidence="2">Uncharacterized protein</fullName>
    </submittedName>
</protein>
<evidence type="ECO:0000313" key="2">
    <source>
        <dbReference type="EMBL" id="CAE0122875.1"/>
    </source>
</evidence>
<dbReference type="EMBL" id="HBHX01042510">
    <property type="protein sequence ID" value="CAE0122875.1"/>
    <property type="molecule type" value="Transcribed_RNA"/>
</dbReference>
<organism evidence="2">
    <name type="scientific">Haptolina ericina</name>
    <dbReference type="NCBI Taxonomy" id="156174"/>
    <lineage>
        <taxon>Eukaryota</taxon>
        <taxon>Haptista</taxon>
        <taxon>Haptophyta</taxon>
        <taxon>Prymnesiophyceae</taxon>
        <taxon>Prymnesiales</taxon>
        <taxon>Prymnesiaceae</taxon>
        <taxon>Haptolina</taxon>
    </lineage>
</organism>